<organism evidence="2 3">
    <name type="scientific">Achlya hypogyna</name>
    <name type="common">Oomycete</name>
    <name type="synonym">Protoachlya hypogyna</name>
    <dbReference type="NCBI Taxonomy" id="1202772"/>
    <lineage>
        <taxon>Eukaryota</taxon>
        <taxon>Sar</taxon>
        <taxon>Stramenopiles</taxon>
        <taxon>Oomycota</taxon>
        <taxon>Saprolegniomycetes</taxon>
        <taxon>Saprolegniales</taxon>
        <taxon>Achlyaceae</taxon>
        <taxon>Achlya</taxon>
    </lineage>
</organism>
<dbReference type="InterPro" id="IPR001245">
    <property type="entry name" value="Ser-Thr/Tyr_kinase_cat_dom"/>
</dbReference>
<accession>A0A1V9ZIZ3</accession>
<dbReference type="Gene3D" id="3.30.200.20">
    <property type="entry name" value="Phosphorylase Kinase, domain 1"/>
    <property type="match status" value="1"/>
</dbReference>
<dbReference type="OrthoDB" id="4062651at2759"/>
<keyword evidence="2" id="KW-0808">Transferase</keyword>
<dbReference type="InterPro" id="IPR035892">
    <property type="entry name" value="C2_domain_sf"/>
</dbReference>
<keyword evidence="2" id="KW-0418">Kinase</keyword>
<dbReference type="SUPFAM" id="SSF56112">
    <property type="entry name" value="Protein kinase-like (PK-like)"/>
    <property type="match status" value="2"/>
</dbReference>
<dbReference type="InterPro" id="IPR011009">
    <property type="entry name" value="Kinase-like_dom_sf"/>
</dbReference>
<dbReference type="PANTHER" id="PTHR44329:SF214">
    <property type="entry name" value="PROTEIN KINASE DOMAIN-CONTAINING PROTEIN"/>
    <property type="match status" value="1"/>
</dbReference>
<dbReference type="InterPro" id="IPR000719">
    <property type="entry name" value="Prot_kinase_dom"/>
</dbReference>
<dbReference type="STRING" id="1202772.A0A1V9ZIZ3"/>
<reference evidence="2 3" key="1">
    <citation type="journal article" date="2014" name="Genome Biol. Evol.">
        <title>The secreted proteins of Achlya hypogyna and Thraustotheca clavata identify the ancestral oomycete secretome and reveal gene acquisitions by horizontal gene transfer.</title>
        <authorList>
            <person name="Misner I."/>
            <person name="Blouin N."/>
            <person name="Leonard G."/>
            <person name="Richards T.A."/>
            <person name="Lane C.E."/>
        </authorList>
    </citation>
    <scope>NUCLEOTIDE SEQUENCE [LARGE SCALE GENOMIC DNA]</scope>
    <source>
        <strain evidence="2 3">ATCC 48635</strain>
    </source>
</reference>
<comment type="caution">
    <text evidence="2">The sequence shown here is derived from an EMBL/GenBank/DDBJ whole genome shotgun (WGS) entry which is preliminary data.</text>
</comment>
<name>A0A1V9ZIZ3_ACHHY</name>
<dbReference type="InterPro" id="IPR051681">
    <property type="entry name" value="Ser/Thr_Kinases-Pseudokinases"/>
</dbReference>
<dbReference type="GO" id="GO:0005524">
    <property type="term" value="F:ATP binding"/>
    <property type="evidence" value="ECO:0007669"/>
    <property type="project" value="InterPro"/>
</dbReference>
<sequence>MASVGQEVGVVEATVGIVEAMDLPVVPEASDDLGYFFKAHYGTLLFQSSPDFGSSTSPGWHESFVLDVLDKTMPLRIELYGALNDGASFVGGLHVDLAQQEDTDMWLRLAPSGQVHVRLRFTKRSVPRISAEEVAILAVMGKGAYGQVHKGFFDGQVVAIKTMHVTNPTAFAAELLQVQALKSPYIVPIYGVMDGPSTHPKVVAEHVEAGSLAQLLTLGRLQHYNKLQLAADVASGVAYLHERSIVHGELRPSNVFVTSDGRAQLSDIHFPSAQLVHFDTALSYPWPYAAPEILLGAQVHKAGDVYAVGVLLVALNTESVPFAVHRGNPFPAIHRVLHDGDRPLCRADCDAWYADIATACMATDVDARPPAADVAAQLSAALPVVTPVPVIDGIGDAKWYCPRPGAMPLVGDVGRFTAGVGVQIAVLPAATFSKSRRLGAGPYGYVEAFKYGDTTVAVKTYVGHPTEFEQAVTTMALFVDVPSIVRLLGVVQVDTPRPQMVMEYMDLGALRRYLDIERRGRRNRITVHKIDVAHAVATALGHVHARNIVHRNVNSLSVLLNERREVKLTNFILARSVENPPLTQGAGTMFWMAPEVIVGGVYSVAADIYSFGVLLTELDTLEPPFGALRQSHFITLDEVSRAVRRPEVRPNCESWYRDIAERCMAQDPSARPTAAELVELFAAQRPTSSSRFQPSRKRREAST</sequence>
<dbReference type="Gene3D" id="1.10.510.10">
    <property type="entry name" value="Transferase(Phosphotransferase) domain 1"/>
    <property type="match status" value="2"/>
</dbReference>
<feature type="domain" description="Protein kinase" evidence="1">
    <location>
        <begin position="432"/>
        <end position="688"/>
    </location>
</feature>
<dbReference type="GO" id="GO:0004674">
    <property type="term" value="F:protein serine/threonine kinase activity"/>
    <property type="evidence" value="ECO:0007669"/>
    <property type="project" value="TreeGrafter"/>
</dbReference>
<evidence type="ECO:0000313" key="2">
    <source>
        <dbReference type="EMBL" id="OQR97959.1"/>
    </source>
</evidence>
<dbReference type="Proteomes" id="UP000243579">
    <property type="component" value="Unassembled WGS sequence"/>
</dbReference>
<dbReference type="PROSITE" id="PS50011">
    <property type="entry name" value="PROTEIN_KINASE_DOM"/>
    <property type="match status" value="2"/>
</dbReference>
<dbReference type="PANTHER" id="PTHR44329">
    <property type="entry name" value="SERINE/THREONINE-PROTEIN KINASE TNNI3K-RELATED"/>
    <property type="match status" value="1"/>
</dbReference>
<evidence type="ECO:0000313" key="3">
    <source>
        <dbReference type="Proteomes" id="UP000243579"/>
    </source>
</evidence>
<evidence type="ECO:0000259" key="1">
    <source>
        <dbReference type="PROSITE" id="PS50011"/>
    </source>
</evidence>
<dbReference type="SUPFAM" id="SSF49562">
    <property type="entry name" value="C2 domain (Calcium/lipid-binding domain, CaLB)"/>
    <property type="match status" value="1"/>
</dbReference>
<proteinExistence type="predicted"/>
<dbReference type="CDD" id="cd00030">
    <property type="entry name" value="C2"/>
    <property type="match status" value="1"/>
</dbReference>
<protein>
    <submittedName>
        <fullName evidence="2">Serine/threonineprotein kinase</fullName>
    </submittedName>
</protein>
<feature type="domain" description="Protein kinase" evidence="1">
    <location>
        <begin position="134"/>
        <end position="385"/>
    </location>
</feature>
<gene>
    <name evidence="2" type="ORF">ACHHYP_09379</name>
</gene>
<dbReference type="Pfam" id="PF07714">
    <property type="entry name" value="PK_Tyr_Ser-Thr"/>
    <property type="match status" value="2"/>
</dbReference>
<dbReference type="EMBL" id="JNBR01000092">
    <property type="protein sequence ID" value="OQR97959.1"/>
    <property type="molecule type" value="Genomic_DNA"/>
</dbReference>
<dbReference type="Gene3D" id="2.60.40.150">
    <property type="entry name" value="C2 domain"/>
    <property type="match status" value="1"/>
</dbReference>
<keyword evidence="3" id="KW-1185">Reference proteome</keyword>
<dbReference type="AlphaFoldDB" id="A0A1V9ZIZ3"/>